<organism evidence="1">
    <name type="scientific">Klebsiella phage Kpn74</name>
    <dbReference type="NCBI Taxonomy" id="3044026"/>
    <lineage>
        <taxon>Viruses</taxon>
        <taxon>Duplodnaviria</taxon>
        <taxon>Heunggongvirae</taxon>
        <taxon>Uroviricota</taxon>
        <taxon>Caudoviricetes</taxon>
    </lineage>
</organism>
<proteinExistence type="predicted"/>
<name>A0AAT9V6A5_9CAUD</name>
<protein>
    <submittedName>
        <fullName evidence="1">Uncharacterized protein</fullName>
    </submittedName>
</protein>
<dbReference type="EMBL" id="OQ790078">
    <property type="protein sequence ID" value="WJE88353.1"/>
    <property type="molecule type" value="Genomic_DNA"/>
</dbReference>
<reference evidence="1" key="1">
    <citation type="journal article" date="2024" name="Can. J. Microbiol.">
        <title>Biological and genomic characteristics of three novel bacteriophages and a phage-plasmid of Klebsiella pneumoniae.</title>
        <authorList>
            <person name="Uskudar-Guclu A."/>
            <person name="Unlu S."/>
            <person name="Salih-Dogan H."/>
            <person name="Yalcin S."/>
            <person name="Basustaoglu A."/>
        </authorList>
    </citation>
    <scope>NUCLEOTIDE SEQUENCE</scope>
</reference>
<accession>A0AAT9V6A5</accession>
<evidence type="ECO:0000313" key="1">
    <source>
        <dbReference type="EMBL" id="WJE88353.1"/>
    </source>
</evidence>
<sequence length="38" mass="4387">MIVHNILQIHLVTGFVSRLNDTNCNSGNMRHPVLFFTF</sequence>